<accession>A0A6N7Q9C1</accession>
<keyword evidence="4" id="KW-1185">Reference proteome</keyword>
<comment type="caution">
    <text evidence="2">The sequence shown here is derived from an EMBL/GenBank/DDBJ whole genome shotgun (WGS) entry which is preliminary data.</text>
</comment>
<dbReference type="EMBL" id="WJPN01000001">
    <property type="protein sequence ID" value="MRG98864.1"/>
    <property type="molecule type" value="Genomic_DNA"/>
</dbReference>
<feature type="region of interest" description="Disordered" evidence="1">
    <location>
        <begin position="1"/>
        <end position="59"/>
    </location>
</feature>
<sequence length="106" mass="10718">MAKNKAASTPVKGAAQGEAVDQAATAGEVSEAPEGEGEGDQAEIDTDGDQESDAPAPAGEAVRALVLHSCHLGEVGKVIDVPAEHAEALELDGYIDTHPAALKYQG</sequence>
<reference evidence="3" key="2">
    <citation type="journal article" date="2020" name="Plant Dis.">
        <title>A Grain Rot of Rice in Iran Caused by a Xanthomonas Strain Closely Related to X. sacchari.</title>
        <authorList>
            <person name="Mirghasempour S.A."/>
            <person name="Huang S."/>
            <person name="Studholme D.J."/>
            <person name="Brady C.L."/>
        </authorList>
    </citation>
    <scope>NUCLEOTIDE SEQUENCE</scope>
    <source>
        <strain evidence="3">SAM114</strain>
    </source>
</reference>
<dbReference type="RefSeq" id="WP_153750365.1">
    <property type="nucleotide sequence ID" value="NZ_WJPM01000001.1"/>
</dbReference>
<organism evidence="2 5">
    <name type="scientific">Xanthomonas sontii</name>
    <dbReference type="NCBI Taxonomy" id="2650745"/>
    <lineage>
        <taxon>Bacteria</taxon>
        <taxon>Pseudomonadati</taxon>
        <taxon>Pseudomonadota</taxon>
        <taxon>Gammaproteobacteria</taxon>
        <taxon>Lysobacterales</taxon>
        <taxon>Lysobacteraceae</taxon>
        <taxon>Xanthomonas</taxon>
    </lineage>
</organism>
<proteinExistence type="predicted"/>
<evidence type="ECO:0000313" key="4">
    <source>
        <dbReference type="Proteomes" id="UP000437931"/>
    </source>
</evidence>
<evidence type="ECO:0000256" key="1">
    <source>
        <dbReference type="SAM" id="MobiDB-lite"/>
    </source>
</evidence>
<dbReference type="Proteomes" id="UP000437931">
    <property type="component" value="Unassembled WGS sequence"/>
</dbReference>
<evidence type="ECO:0000313" key="3">
    <source>
        <dbReference type="EMBL" id="MRH73345.1"/>
    </source>
</evidence>
<feature type="compositionally biased region" description="Acidic residues" evidence="1">
    <location>
        <begin position="31"/>
        <end position="52"/>
    </location>
</feature>
<protein>
    <submittedName>
        <fullName evidence="2">Uncharacterized protein</fullName>
    </submittedName>
</protein>
<dbReference type="AlphaFoldDB" id="A0A6N7Q9C1"/>
<evidence type="ECO:0000313" key="2">
    <source>
        <dbReference type="EMBL" id="MRG98864.1"/>
    </source>
</evidence>
<name>A0A6N7Q9C1_9XANT</name>
<dbReference type="Proteomes" id="UP000439314">
    <property type="component" value="Unassembled WGS sequence"/>
</dbReference>
<evidence type="ECO:0000313" key="5">
    <source>
        <dbReference type="Proteomes" id="UP000439314"/>
    </source>
</evidence>
<dbReference type="EMBL" id="WJPM01000001">
    <property type="protein sequence ID" value="MRH73345.1"/>
    <property type="molecule type" value="Genomic_DNA"/>
</dbReference>
<gene>
    <name evidence="2" type="ORF">GIY21_00995</name>
    <name evidence="3" type="ORF">GIY22_01775</name>
</gene>
<reference evidence="4 5" key="1">
    <citation type="submission" date="2019-11" db="EMBL/GenBank/DDBJ databases">
        <title>First report of rice panicle blight caused by Xanthomonas sp. in Iran.</title>
        <authorList>
            <person name="Mirghasempour S.A."/>
            <person name="Huang S."/>
            <person name="Brady C.L."/>
            <person name="Studholme D.J."/>
        </authorList>
    </citation>
    <scope>NUCLEOTIDE SEQUENCE [LARGE SCALE GENOMIC DNA]</scope>
    <source>
        <strain evidence="2 5">ASD011</strain>
        <strain evidence="4">SAM114</strain>
    </source>
</reference>